<feature type="transmembrane region" description="Helical" evidence="1">
    <location>
        <begin position="151"/>
        <end position="171"/>
    </location>
</feature>
<keyword evidence="3" id="KW-1185">Reference proteome</keyword>
<dbReference type="OrthoDB" id="7053422at2"/>
<feature type="transmembrane region" description="Helical" evidence="1">
    <location>
        <begin position="121"/>
        <end position="139"/>
    </location>
</feature>
<keyword evidence="1" id="KW-0472">Membrane</keyword>
<proteinExistence type="predicted"/>
<feature type="transmembrane region" description="Helical" evidence="1">
    <location>
        <begin position="366"/>
        <end position="385"/>
    </location>
</feature>
<organism evidence="2 3">
    <name type="scientific">BD1-7 clade bacterium</name>
    <dbReference type="NCBI Taxonomy" id="2029982"/>
    <lineage>
        <taxon>Bacteria</taxon>
        <taxon>Pseudomonadati</taxon>
        <taxon>Pseudomonadota</taxon>
        <taxon>Gammaproteobacteria</taxon>
        <taxon>Cellvibrionales</taxon>
        <taxon>Spongiibacteraceae</taxon>
        <taxon>BD1-7 clade</taxon>
    </lineage>
</organism>
<evidence type="ECO:0008006" key="4">
    <source>
        <dbReference type="Google" id="ProtNLM"/>
    </source>
</evidence>
<dbReference type="EMBL" id="CACSIO010000023">
    <property type="protein sequence ID" value="CAA0116525.1"/>
    <property type="molecule type" value="Genomic_DNA"/>
</dbReference>
<reference evidence="2 3" key="1">
    <citation type="submission" date="2019-11" db="EMBL/GenBank/DDBJ databases">
        <authorList>
            <person name="Holert J."/>
        </authorList>
    </citation>
    <scope>NUCLEOTIDE SEQUENCE [LARGE SCALE GENOMIC DNA]</scope>
    <source>
        <strain evidence="2">SB11_3</strain>
    </source>
</reference>
<evidence type="ECO:0000256" key="1">
    <source>
        <dbReference type="SAM" id="Phobius"/>
    </source>
</evidence>
<name>A0A5S9QG75_9GAMM</name>
<feature type="transmembrane region" description="Helical" evidence="1">
    <location>
        <begin position="242"/>
        <end position="260"/>
    </location>
</feature>
<feature type="transmembrane region" description="Helical" evidence="1">
    <location>
        <begin position="200"/>
        <end position="230"/>
    </location>
</feature>
<gene>
    <name evidence="2" type="ORF">OPDIPICF_01866</name>
</gene>
<accession>A0A5S9QG75</accession>
<feature type="transmembrane region" description="Helical" evidence="1">
    <location>
        <begin position="313"/>
        <end position="333"/>
    </location>
</feature>
<feature type="transmembrane region" description="Helical" evidence="1">
    <location>
        <begin position="340"/>
        <end position="360"/>
    </location>
</feature>
<feature type="transmembrane region" description="Helical" evidence="1">
    <location>
        <begin position="397"/>
        <end position="422"/>
    </location>
</feature>
<protein>
    <recommendedName>
        <fullName evidence="4">Glycosyltransferase RgtA/B/C/D-like domain-containing protein</fullName>
    </recommendedName>
</protein>
<sequence>MKETLPPDYLPARLHWVWHMRLRHLLVLALILCSPALASGLMGDDLLHWLLLSQHMPVTSIDDYSLFNLFSFVDANPERQQQLKQVSMLAWWAAPDFYWLFWRPLAEASHYIDYVWLQQPWLMHLHSLLWYGLLIALAHRSFKLFIPSHRLALLATALYALDGAHGLTISWISNRNALMATTFALICLLAYDHHRRTHSFAAWTISVFMLVAALLSGELAVGIGGWLLAYALFVDQQPRLNAFVRLLPFLVIVIGWAWLYREGGFGTSEHTRFYIAPLQRPEAFLLAASERIPAIAAALFSGIPADITGNLKIQWPITLLGTLLIAGLLYGLWRSDNARAFQALMLATLITAIPVCASPPQDRNLLMVSLGGSAMLAIWLRELYLRMRTHRIARYSFWALVILHLVLSPLSLPLITYAPALLNQAGEKRAQTFPLNTHQRTLILGGDMMEMVYLLPNLQRLNIADRPLPTHIVNLVGSGTNYTWTQTPDGALSISAPDGLLSNGDQMVRDLDVAPFQTGDTIYVEGAKIRISNTNAIGQPTRIKVTLDDPDNWQILQWTRAGYQVAKPVGHHNVQSTPGESR</sequence>
<keyword evidence="1" id="KW-1133">Transmembrane helix</keyword>
<keyword evidence="1" id="KW-0812">Transmembrane</keyword>
<dbReference type="AlphaFoldDB" id="A0A5S9QG75"/>
<evidence type="ECO:0000313" key="2">
    <source>
        <dbReference type="EMBL" id="CAA0116525.1"/>
    </source>
</evidence>
<dbReference type="Proteomes" id="UP000441399">
    <property type="component" value="Unassembled WGS sequence"/>
</dbReference>
<evidence type="ECO:0000313" key="3">
    <source>
        <dbReference type="Proteomes" id="UP000441399"/>
    </source>
</evidence>